<sequence length="103" mass="11427">MKKSLLLLFLVVILATFPLITQKGTEFGGADGKAEEAIIEIQPDYEPWFNSIWEPPGSETESLLFALQAAIGSGFIGYFIGVMRQKNKQATQEKEEKASHVTH</sequence>
<comment type="similarity">
    <text evidence="10">Belongs to the CbiN family.</text>
</comment>
<dbReference type="GO" id="GO:0005886">
    <property type="term" value="C:plasma membrane"/>
    <property type="evidence" value="ECO:0007669"/>
    <property type="project" value="UniProtKB-SubCell"/>
</dbReference>
<dbReference type="NCBIfam" id="TIGR01165">
    <property type="entry name" value="cbiN"/>
    <property type="match status" value="1"/>
</dbReference>
<dbReference type="GO" id="GO:0015087">
    <property type="term" value="F:cobalt ion transmembrane transporter activity"/>
    <property type="evidence" value="ECO:0007669"/>
    <property type="project" value="UniProtKB-UniRule"/>
</dbReference>
<comment type="subcellular location">
    <subcellularLocation>
        <location evidence="10">Cell membrane</location>
        <topology evidence="10">Multi-pass membrane protein</topology>
    </subcellularLocation>
</comment>
<evidence type="ECO:0000256" key="3">
    <source>
        <dbReference type="ARBA" id="ARBA00022475"/>
    </source>
</evidence>
<keyword evidence="5 10" id="KW-0812">Transmembrane</keyword>
<dbReference type="Pfam" id="PF02553">
    <property type="entry name" value="CbiN"/>
    <property type="match status" value="1"/>
</dbReference>
<comment type="caution">
    <text evidence="10">Lacks conserved residue(s) required for the propagation of feature annotation.</text>
</comment>
<dbReference type="AlphaFoldDB" id="A0A3S0VEM2"/>
<dbReference type="GO" id="GO:0009236">
    <property type="term" value="P:cobalamin biosynthetic process"/>
    <property type="evidence" value="ECO:0007669"/>
    <property type="project" value="UniProtKB-UniRule"/>
</dbReference>
<keyword evidence="8 10" id="KW-0472">Membrane</keyword>
<evidence type="ECO:0000256" key="7">
    <source>
        <dbReference type="ARBA" id="ARBA00023065"/>
    </source>
</evidence>
<dbReference type="UniPathway" id="UPA00148"/>
<dbReference type="HAMAP" id="MF_00330">
    <property type="entry name" value="CbiN"/>
    <property type="match status" value="1"/>
</dbReference>
<keyword evidence="12" id="KW-1185">Reference proteome</keyword>
<evidence type="ECO:0000256" key="1">
    <source>
        <dbReference type="ARBA" id="ARBA00022426"/>
    </source>
</evidence>
<keyword evidence="6 10" id="KW-1133">Transmembrane helix</keyword>
<keyword evidence="2 10" id="KW-0813">Transport</keyword>
<dbReference type="RefSeq" id="WP_126864601.1">
    <property type="nucleotide sequence ID" value="NZ_JAUSTX010000001.1"/>
</dbReference>
<gene>
    <name evidence="10" type="primary">cbiN</name>
    <name evidence="11" type="ORF">ELQ35_09650</name>
</gene>
<proteinExistence type="inferred from homology"/>
<comment type="function">
    <text evidence="10">Part of the energy-coupling factor (ECF) transporter complex CbiMNOQ involved in cobalt import.</text>
</comment>
<feature type="transmembrane region" description="Helical" evidence="10">
    <location>
        <begin position="63"/>
        <end position="82"/>
    </location>
</feature>
<organism evidence="11 12">
    <name type="scientific">Peribacillus cavernae</name>
    <dbReference type="NCBI Taxonomy" id="1674310"/>
    <lineage>
        <taxon>Bacteria</taxon>
        <taxon>Bacillati</taxon>
        <taxon>Bacillota</taxon>
        <taxon>Bacilli</taxon>
        <taxon>Bacillales</taxon>
        <taxon>Bacillaceae</taxon>
        <taxon>Peribacillus</taxon>
    </lineage>
</organism>
<dbReference type="PANTHER" id="PTHR38662">
    <property type="entry name" value="COBALT TRANSPORT PROTEIN CBIN"/>
    <property type="match status" value="1"/>
</dbReference>
<dbReference type="InterPro" id="IPR003705">
    <property type="entry name" value="CbiN"/>
</dbReference>
<evidence type="ECO:0000256" key="6">
    <source>
        <dbReference type="ARBA" id="ARBA00022989"/>
    </source>
</evidence>
<comment type="pathway">
    <text evidence="10">Cofactor biosynthesis; adenosylcobalamin biosynthesis.</text>
</comment>
<evidence type="ECO:0000256" key="10">
    <source>
        <dbReference type="HAMAP-Rule" id="MF_00330"/>
    </source>
</evidence>
<dbReference type="OrthoDB" id="1551318at2"/>
<comment type="caution">
    <text evidence="11">The sequence shown here is derived from an EMBL/GenBank/DDBJ whole genome shotgun (WGS) entry which is preliminary data.</text>
</comment>
<keyword evidence="9 10" id="KW-0170">Cobalt</keyword>
<dbReference type="Proteomes" id="UP000267430">
    <property type="component" value="Unassembled WGS sequence"/>
</dbReference>
<protein>
    <recommendedName>
        <fullName evidence="10">Cobalt transport protein CbiN</fullName>
    </recommendedName>
    <alternativeName>
        <fullName evidence="10">Energy-coupling factor transporter probable substrate-capture protein CbiN</fullName>
        <shortName evidence="10">ECF transporter S component CbiN</shortName>
    </alternativeName>
</protein>
<dbReference type="EMBL" id="RYZZ01000007">
    <property type="protein sequence ID" value="RUQ30580.1"/>
    <property type="molecule type" value="Genomic_DNA"/>
</dbReference>
<keyword evidence="7 10" id="KW-0406">Ion transport</keyword>
<keyword evidence="3 10" id="KW-1003">Cell membrane</keyword>
<evidence type="ECO:0000313" key="12">
    <source>
        <dbReference type="Proteomes" id="UP000267430"/>
    </source>
</evidence>
<reference evidence="11 12" key="1">
    <citation type="submission" date="2018-12" db="EMBL/GenBank/DDBJ databases">
        <title>Bacillus chawlae sp. nov., Bacillus glennii sp. nov., and Bacillus saganii sp. nov. Isolated from the Vehicle Assembly Building at Kennedy Space Center where the Viking Spacecraft were Assembled.</title>
        <authorList>
            <person name="Seuylemezian A."/>
            <person name="Vaishampayan P."/>
        </authorList>
    </citation>
    <scope>NUCLEOTIDE SEQUENCE [LARGE SCALE GENOMIC DNA]</scope>
    <source>
        <strain evidence="11 12">L5</strain>
    </source>
</reference>
<accession>A0A3S0VEM2</accession>
<dbReference type="PANTHER" id="PTHR38662:SF1">
    <property type="entry name" value="COBALT TRANSPORT PROTEIN CBIN"/>
    <property type="match status" value="1"/>
</dbReference>
<evidence type="ECO:0000256" key="8">
    <source>
        <dbReference type="ARBA" id="ARBA00023136"/>
    </source>
</evidence>
<keyword evidence="1 10" id="KW-0171">Cobalt transport</keyword>
<dbReference type="NCBIfam" id="NF002780">
    <property type="entry name" value="PRK02898.1"/>
    <property type="match status" value="1"/>
</dbReference>
<evidence type="ECO:0000256" key="4">
    <source>
        <dbReference type="ARBA" id="ARBA00022573"/>
    </source>
</evidence>
<evidence type="ECO:0000256" key="5">
    <source>
        <dbReference type="ARBA" id="ARBA00022692"/>
    </source>
</evidence>
<name>A0A3S0VEM2_9BACI</name>
<comment type="subunit">
    <text evidence="10">Forms an energy-coupling factor (ECF) transporter complex composed of an ATP-binding protein (A component, CbiO), a transmembrane protein (T component, CbiQ) and 2 possible substrate-capture proteins (S components, CbiM and CbiN) of unknown stoichimetry.</text>
</comment>
<evidence type="ECO:0000256" key="2">
    <source>
        <dbReference type="ARBA" id="ARBA00022448"/>
    </source>
</evidence>
<keyword evidence="4 10" id="KW-0169">Cobalamin biosynthesis</keyword>
<evidence type="ECO:0000313" key="11">
    <source>
        <dbReference type="EMBL" id="RUQ30580.1"/>
    </source>
</evidence>
<evidence type="ECO:0000256" key="9">
    <source>
        <dbReference type="ARBA" id="ARBA00023285"/>
    </source>
</evidence>